<dbReference type="Proteomes" id="UP000283732">
    <property type="component" value="Unassembled WGS sequence"/>
</dbReference>
<dbReference type="EMBL" id="QRKC01000003">
    <property type="protein sequence ID" value="RHH77830.1"/>
    <property type="molecule type" value="Genomic_DNA"/>
</dbReference>
<dbReference type="Pfam" id="PF17763">
    <property type="entry name" value="Asparaginase_C"/>
    <property type="match status" value="1"/>
</dbReference>
<feature type="binding site" evidence="5">
    <location>
        <position position="63"/>
    </location>
    <ligand>
        <name>substrate</name>
    </ligand>
</feature>
<feature type="active site" evidence="6">
    <location>
        <position position="18"/>
    </location>
</feature>
<dbReference type="RefSeq" id="WP_122203607.1">
    <property type="nucleotide sequence ID" value="NZ_QRKC01000003.1"/>
</dbReference>
<dbReference type="FunFam" id="3.40.50.40:FF:000001">
    <property type="entry name" value="L-asparaginase 1"/>
    <property type="match status" value="1"/>
</dbReference>
<dbReference type="PANTHER" id="PTHR11707">
    <property type="entry name" value="L-ASPARAGINASE"/>
    <property type="match status" value="1"/>
</dbReference>
<keyword evidence="3" id="KW-0378">Hydrolase</keyword>
<dbReference type="FunFam" id="3.40.50.1170:FF:000004">
    <property type="entry name" value="L-asparaginase, type I"/>
    <property type="match status" value="1"/>
</dbReference>
<evidence type="ECO:0000256" key="3">
    <source>
        <dbReference type="ARBA" id="ARBA00022801"/>
    </source>
</evidence>
<comment type="similarity">
    <text evidence="1">Belongs to the asparaginase 1 family.</text>
</comment>
<dbReference type="GO" id="GO:0009066">
    <property type="term" value="P:aspartate family amino acid metabolic process"/>
    <property type="evidence" value="ECO:0007669"/>
    <property type="project" value="UniProtKB-ARBA"/>
</dbReference>
<name>A0A3R6LA64_9BACT</name>
<dbReference type="InterPro" id="IPR040919">
    <property type="entry name" value="Asparaginase_C"/>
</dbReference>
<feature type="active site" description="O-isoaspartyl threonine intermediate" evidence="4">
    <location>
        <position position="18"/>
    </location>
</feature>
<dbReference type="PANTHER" id="PTHR11707:SF28">
    <property type="entry name" value="60 KDA LYSOPHOSPHOLIPASE"/>
    <property type="match status" value="1"/>
</dbReference>
<dbReference type="SFLD" id="SFLDS00057">
    <property type="entry name" value="Glutaminase/Asparaginase"/>
    <property type="match status" value="1"/>
</dbReference>
<evidence type="ECO:0000259" key="8">
    <source>
        <dbReference type="Pfam" id="PF00710"/>
    </source>
</evidence>
<dbReference type="CDD" id="cd08963">
    <property type="entry name" value="L-asparaginase_I"/>
    <property type="match status" value="1"/>
</dbReference>
<dbReference type="SUPFAM" id="SSF53774">
    <property type="entry name" value="Glutaminase/Asparaginase"/>
    <property type="match status" value="1"/>
</dbReference>
<dbReference type="EC" id="3.5.1.1" evidence="2"/>
<gene>
    <name evidence="11" type="ORF">DW191_09800</name>
    <name evidence="10" type="ORF">DW986_17430</name>
</gene>
<dbReference type="EMBL" id="QSEF01000031">
    <property type="protein sequence ID" value="RGZ44016.1"/>
    <property type="molecule type" value="Genomic_DNA"/>
</dbReference>
<evidence type="ECO:0000256" key="4">
    <source>
        <dbReference type="PIRSR" id="PIRSR001220-1"/>
    </source>
</evidence>
<evidence type="ECO:0000313" key="12">
    <source>
        <dbReference type="Proteomes" id="UP000283732"/>
    </source>
</evidence>
<accession>A0A3R6LA64</accession>
<dbReference type="InterPro" id="IPR036152">
    <property type="entry name" value="Asp/glu_Ase-like_sf"/>
</dbReference>
<evidence type="ECO:0000256" key="6">
    <source>
        <dbReference type="PROSITE-ProRule" id="PRU10099"/>
    </source>
</evidence>
<sequence>MNVCKDDASILIIYTGGTIGMIENPETGSLEAFNFEHLEEHVPELKNLGYKISSIQFDPPMDSSEMGPDSWMKIVHVIAEHYHDYDGFVVLHGTDTMAFTASALSFMLENLSKPVILTGSQLPIGMLRTDGKENLITAIEIAAARENDMPLVPEVCIFFENDLLRGNRTSKTNADNFNAFRSYNYPPLAHAGISIKYDIPQIYHPVSRKPLKPHYLLDRNIAILKIFPGISPQVVESILNIPGLKGVVMETFGSGNAPGYDWLLEMLKDAVERGIVIVNVTQCLAGSVEMHRYETGRKLLQAGVVSGYDSTTECAVAKLMFLFGHGMTPDEVKEHLNCSLIGEITIA</sequence>
<feature type="active site" evidence="7">
    <location>
        <position position="94"/>
    </location>
</feature>
<evidence type="ECO:0000313" key="11">
    <source>
        <dbReference type="EMBL" id="RHH77830.1"/>
    </source>
</evidence>
<dbReference type="InterPro" id="IPR027475">
    <property type="entry name" value="Asparaginase/glutaminase_AS2"/>
</dbReference>
<dbReference type="Gene3D" id="3.40.50.40">
    <property type="match status" value="1"/>
</dbReference>
<dbReference type="Gene3D" id="3.40.50.1170">
    <property type="entry name" value="L-asparaginase, N-terminal domain"/>
    <property type="match status" value="1"/>
</dbReference>
<organism evidence="11 12">
    <name type="scientific">Parabacteroides merdae</name>
    <dbReference type="NCBI Taxonomy" id="46503"/>
    <lineage>
        <taxon>Bacteria</taxon>
        <taxon>Pseudomonadati</taxon>
        <taxon>Bacteroidota</taxon>
        <taxon>Bacteroidia</taxon>
        <taxon>Bacteroidales</taxon>
        <taxon>Tannerellaceae</taxon>
        <taxon>Parabacteroides</taxon>
    </lineage>
</organism>
<feature type="domain" description="Asparaginase/glutaminase C-terminal" evidence="9">
    <location>
        <begin position="220"/>
        <end position="334"/>
    </location>
</feature>
<reference evidence="12 13" key="1">
    <citation type="submission" date="2018-08" db="EMBL/GenBank/DDBJ databases">
        <title>A genome reference for cultivated species of the human gut microbiota.</title>
        <authorList>
            <person name="Zou Y."/>
            <person name="Xue W."/>
            <person name="Luo G."/>
        </authorList>
    </citation>
    <scope>NUCLEOTIDE SEQUENCE [LARGE SCALE GENOMIC DNA]</scope>
    <source>
        <strain evidence="11 12">AM16-50</strain>
        <strain evidence="10 13">AM50-15</strain>
    </source>
</reference>
<dbReference type="PROSITE" id="PS51732">
    <property type="entry name" value="ASN_GLN_ASE_3"/>
    <property type="match status" value="1"/>
</dbReference>
<evidence type="ECO:0000313" key="10">
    <source>
        <dbReference type="EMBL" id="RGZ44016.1"/>
    </source>
</evidence>
<dbReference type="InterPro" id="IPR027473">
    <property type="entry name" value="L-asparaginase_C"/>
</dbReference>
<evidence type="ECO:0000313" key="13">
    <source>
        <dbReference type="Proteomes" id="UP000285173"/>
    </source>
</evidence>
<dbReference type="PROSITE" id="PS00144">
    <property type="entry name" value="ASN_GLN_ASE_1"/>
    <property type="match status" value="1"/>
</dbReference>
<proteinExistence type="inferred from homology"/>
<evidence type="ECO:0000256" key="2">
    <source>
        <dbReference type="ARBA" id="ARBA00012920"/>
    </source>
</evidence>
<dbReference type="PROSITE" id="PS00917">
    <property type="entry name" value="ASN_GLN_ASE_2"/>
    <property type="match status" value="1"/>
</dbReference>
<dbReference type="NCBIfam" id="TIGR00519">
    <property type="entry name" value="asnASE_I"/>
    <property type="match status" value="1"/>
</dbReference>
<dbReference type="AlphaFoldDB" id="A0A3R6LA64"/>
<comment type="caution">
    <text evidence="11">The sequence shown here is derived from an EMBL/GenBank/DDBJ whole genome shotgun (WGS) entry which is preliminary data.</text>
</comment>
<evidence type="ECO:0000256" key="7">
    <source>
        <dbReference type="PROSITE-ProRule" id="PRU10100"/>
    </source>
</evidence>
<feature type="domain" description="L-asparaginase N-terminal" evidence="8">
    <location>
        <begin position="10"/>
        <end position="198"/>
    </location>
</feature>
<evidence type="ECO:0000259" key="9">
    <source>
        <dbReference type="Pfam" id="PF17763"/>
    </source>
</evidence>
<dbReference type="InterPro" id="IPR041725">
    <property type="entry name" value="L-asparaginase_I"/>
</dbReference>
<dbReference type="SMART" id="SM00870">
    <property type="entry name" value="Asparaginase"/>
    <property type="match status" value="1"/>
</dbReference>
<dbReference type="PIRSF" id="PIRSF001220">
    <property type="entry name" value="L-ASNase_gatD"/>
    <property type="match status" value="1"/>
</dbReference>
<dbReference type="PIRSF" id="PIRSF500176">
    <property type="entry name" value="L_ASNase"/>
    <property type="match status" value="1"/>
</dbReference>
<dbReference type="InterPro" id="IPR006033">
    <property type="entry name" value="AsnA_fam"/>
</dbReference>
<dbReference type="InterPro" id="IPR020827">
    <property type="entry name" value="Asparaginase/glutaminase_AS1"/>
</dbReference>
<dbReference type="InterPro" id="IPR006034">
    <property type="entry name" value="Asparaginase/glutaminase-like"/>
</dbReference>
<dbReference type="Proteomes" id="UP000285173">
    <property type="component" value="Unassembled WGS sequence"/>
</dbReference>
<dbReference type="InterPro" id="IPR037152">
    <property type="entry name" value="L-asparaginase_N_sf"/>
</dbReference>
<evidence type="ECO:0000256" key="1">
    <source>
        <dbReference type="ARBA" id="ARBA00010518"/>
    </source>
</evidence>
<dbReference type="PRINTS" id="PR00139">
    <property type="entry name" value="ASNGLNASE"/>
</dbReference>
<dbReference type="GO" id="GO:0004067">
    <property type="term" value="F:asparaginase activity"/>
    <property type="evidence" value="ECO:0007669"/>
    <property type="project" value="UniProtKB-UniRule"/>
</dbReference>
<dbReference type="InterPro" id="IPR027474">
    <property type="entry name" value="L-asparaginase_N"/>
</dbReference>
<protein>
    <recommendedName>
        <fullName evidence="2">asparaginase</fullName>
        <ecNumber evidence="2">3.5.1.1</ecNumber>
    </recommendedName>
</protein>
<dbReference type="Pfam" id="PF00710">
    <property type="entry name" value="Asparaginase"/>
    <property type="match status" value="1"/>
</dbReference>
<evidence type="ECO:0000256" key="5">
    <source>
        <dbReference type="PIRSR" id="PIRSR001220-2"/>
    </source>
</evidence>
<feature type="binding site" evidence="5">
    <location>
        <begin position="94"/>
        <end position="95"/>
    </location>
    <ligand>
        <name>substrate</name>
    </ligand>
</feature>